<sequence length="35" mass="4179">MNLNAFYVKARTCYRVPICCHYNLFSGRFYLTILS</sequence>
<dbReference type="AlphaFoldDB" id="A0A0E9U2D3"/>
<accession>A0A0E9U2D3</accession>
<proteinExistence type="predicted"/>
<reference evidence="1" key="1">
    <citation type="submission" date="2014-11" db="EMBL/GenBank/DDBJ databases">
        <authorList>
            <person name="Amaro Gonzalez C."/>
        </authorList>
    </citation>
    <scope>NUCLEOTIDE SEQUENCE</scope>
</reference>
<name>A0A0E9U2D3_ANGAN</name>
<protein>
    <submittedName>
        <fullName evidence="1">Uncharacterized protein</fullName>
    </submittedName>
</protein>
<reference evidence="1" key="2">
    <citation type="journal article" date="2015" name="Fish Shellfish Immunol.">
        <title>Early steps in the European eel (Anguilla anguilla)-Vibrio vulnificus interaction in the gills: Role of the RtxA13 toxin.</title>
        <authorList>
            <person name="Callol A."/>
            <person name="Pajuelo D."/>
            <person name="Ebbesson L."/>
            <person name="Teles M."/>
            <person name="MacKenzie S."/>
            <person name="Amaro C."/>
        </authorList>
    </citation>
    <scope>NUCLEOTIDE SEQUENCE</scope>
</reference>
<evidence type="ECO:0000313" key="1">
    <source>
        <dbReference type="EMBL" id="JAH59961.1"/>
    </source>
</evidence>
<organism evidence="1">
    <name type="scientific">Anguilla anguilla</name>
    <name type="common">European freshwater eel</name>
    <name type="synonym">Muraena anguilla</name>
    <dbReference type="NCBI Taxonomy" id="7936"/>
    <lineage>
        <taxon>Eukaryota</taxon>
        <taxon>Metazoa</taxon>
        <taxon>Chordata</taxon>
        <taxon>Craniata</taxon>
        <taxon>Vertebrata</taxon>
        <taxon>Euteleostomi</taxon>
        <taxon>Actinopterygii</taxon>
        <taxon>Neopterygii</taxon>
        <taxon>Teleostei</taxon>
        <taxon>Anguilliformes</taxon>
        <taxon>Anguillidae</taxon>
        <taxon>Anguilla</taxon>
    </lineage>
</organism>
<dbReference type="EMBL" id="GBXM01048616">
    <property type="protein sequence ID" value="JAH59961.1"/>
    <property type="molecule type" value="Transcribed_RNA"/>
</dbReference>